<dbReference type="PANTHER" id="PTHR46569">
    <property type="entry name" value="E3 UBIQUITIN-PROTEIN LIGASE TRAIP"/>
    <property type="match status" value="1"/>
</dbReference>
<dbReference type="PANTHER" id="PTHR46569:SF1">
    <property type="entry name" value="E3 UBIQUITIN-PROTEIN LIGASE RFWD3-RELATED"/>
    <property type="match status" value="1"/>
</dbReference>
<evidence type="ECO:0000256" key="3">
    <source>
        <dbReference type="PROSITE-ProRule" id="PRU00175"/>
    </source>
</evidence>
<protein>
    <recommendedName>
        <fullName evidence="5">RING-type domain-containing protein</fullName>
    </recommendedName>
</protein>
<reference evidence="6" key="2">
    <citation type="submission" date="2022-10" db="EMBL/GenBank/DDBJ databases">
        <authorList>
            <consortium name="ENA_rothamsted_submissions"/>
            <consortium name="culmorum"/>
            <person name="King R."/>
        </authorList>
    </citation>
    <scope>NUCLEOTIDE SEQUENCE</scope>
</reference>
<sequence>MGVGCVICTEEFSAWQHSDKMSVVIKSCGHVFHDSCIKLWLKNSRTCPVCRQTTYDSPSYIGRVHLQRLSLDNTAVNNLLDESVEQKKKLEELEQKLKEKDAKLKTKDAELKKKENENKELNGKLHGICEYLNKISDGVKSIKCILHNPPVVEIKDDDHPITSSRAVINPRPSIIRSNRAPIPSSTAVSSRLNSSNRVVPAIGRVVSSRGVTISKRN</sequence>
<dbReference type="GO" id="GO:0005634">
    <property type="term" value="C:nucleus"/>
    <property type="evidence" value="ECO:0007669"/>
    <property type="project" value="TreeGrafter"/>
</dbReference>
<dbReference type="GO" id="GO:0008270">
    <property type="term" value="F:zinc ion binding"/>
    <property type="evidence" value="ECO:0007669"/>
    <property type="project" value="UniProtKB-KW"/>
</dbReference>
<evidence type="ECO:0000256" key="2">
    <source>
        <dbReference type="ARBA" id="ARBA00022833"/>
    </source>
</evidence>
<evidence type="ECO:0000256" key="4">
    <source>
        <dbReference type="SAM" id="Coils"/>
    </source>
</evidence>
<dbReference type="OrthoDB" id="7791690at2759"/>
<accession>A0A9N9RKS8</accession>
<dbReference type="EMBL" id="OU895877">
    <property type="protein sequence ID" value="CAG9798067.1"/>
    <property type="molecule type" value="Genomic_DNA"/>
</dbReference>
<organism evidence="6 7">
    <name type="scientific">Chironomus riparius</name>
    <dbReference type="NCBI Taxonomy" id="315576"/>
    <lineage>
        <taxon>Eukaryota</taxon>
        <taxon>Metazoa</taxon>
        <taxon>Ecdysozoa</taxon>
        <taxon>Arthropoda</taxon>
        <taxon>Hexapoda</taxon>
        <taxon>Insecta</taxon>
        <taxon>Pterygota</taxon>
        <taxon>Neoptera</taxon>
        <taxon>Endopterygota</taxon>
        <taxon>Diptera</taxon>
        <taxon>Nematocera</taxon>
        <taxon>Chironomoidea</taxon>
        <taxon>Chironomidae</taxon>
        <taxon>Chironominae</taxon>
        <taxon>Chironomus</taxon>
    </lineage>
</organism>
<dbReference type="GO" id="GO:0061630">
    <property type="term" value="F:ubiquitin protein ligase activity"/>
    <property type="evidence" value="ECO:0007669"/>
    <property type="project" value="TreeGrafter"/>
</dbReference>
<dbReference type="InterPro" id="IPR001841">
    <property type="entry name" value="Znf_RING"/>
</dbReference>
<keyword evidence="1 3" id="KW-0863">Zinc-finger</keyword>
<gene>
    <name evidence="6" type="ORF">CHIRRI_LOCUS1052</name>
</gene>
<evidence type="ECO:0000259" key="5">
    <source>
        <dbReference type="PROSITE" id="PS50089"/>
    </source>
</evidence>
<evidence type="ECO:0000313" key="6">
    <source>
        <dbReference type="EMBL" id="CAG9798067.1"/>
    </source>
</evidence>
<keyword evidence="2" id="KW-0862">Zinc</keyword>
<name>A0A9N9RKS8_9DIPT</name>
<dbReference type="InterPro" id="IPR013083">
    <property type="entry name" value="Znf_RING/FYVE/PHD"/>
</dbReference>
<evidence type="ECO:0000313" key="7">
    <source>
        <dbReference type="Proteomes" id="UP001153620"/>
    </source>
</evidence>
<reference evidence="6" key="1">
    <citation type="submission" date="2022-01" db="EMBL/GenBank/DDBJ databases">
        <authorList>
            <person name="King R."/>
        </authorList>
    </citation>
    <scope>NUCLEOTIDE SEQUENCE</scope>
</reference>
<dbReference type="Gene3D" id="3.30.40.10">
    <property type="entry name" value="Zinc/RING finger domain, C3HC4 (zinc finger)"/>
    <property type="match status" value="1"/>
</dbReference>
<keyword evidence="7" id="KW-1185">Reference proteome</keyword>
<keyword evidence="4" id="KW-0175">Coiled coil</keyword>
<feature type="domain" description="RING-type" evidence="5">
    <location>
        <begin position="5"/>
        <end position="51"/>
    </location>
</feature>
<dbReference type="InterPro" id="IPR052639">
    <property type="entry name" value="TRAIP_ubiq-protein_ligase"/>
</dbReference>
<dbReference type="Pfam" id="PF13639">
    <property type="entry name" value="zf-RING_2"/>
    <property type="match status" value="1"/>
</dbReference>
<dbReference type="AlphaFoldDB" id="A0A9N9RKS8"/>
<proteinExistence type="predicted"/>
<dbReference type="PROSITE" id="PS50089">
    <property type="entry name" value="ZF_RING_2"/>
    <property type="match status" value="1"/>
</dbReference>
<keyword evidence="1 3" id="KW-0479">Metal-binding</keyword>
<feature type="coiled-coil region" evidence="4">
    <location>
        <begin position="73"/>
        <end position="124"/>
    </location>
</feature>
<dbReference type="SUPFAM" id="SSF57850">
    <property type="entry name" value="RING/U-box"/>
    <property type="match status" value="1"/>
</dbReference>
<dbReference type="GO" id="GO:0031297">
    <property type="term" value="P:replication fork processing"/>
    <property type="evidence" value="ECO:0007669"/>
    <property type="project" value="TreeGrafter"/>
</dbReference>
<dbReference type="GO" id="GO:0090734">
    <property type="term" value="C:site of DNA damage"/>
    <property type="evidence" value="ECO:0007669"/>
    <property type="project" value="TreeGrafter"/>
</dbReference>
<dbReference type="SMART" id="SM00184">
    <property type="entry name" value="RING"/>
    <property type="match status" value="1"/>
</dbReference>
<dbReference type="Proteomes" id="UP001153620">
    <property type="component" value="Chromosome 1"/>
</dbReference>
<evidence type="ECO:0000256" key="1">
    <source>
        <dbReference type="ARBA" id="ARBA00022771"/>
    </source>
</evidence>
<dbReference type="GO" id="GO:0016567">
    <property type="term" value="P:protein ubiquitination"/>
    <property type="evidence" value="ECO:0007669"/>
    <property type="project" value="TreeGrafter"/>
</dbReference>